<dbReference type="InterPro" id="IPR011059">
    <property type="entry name" value="Metal-dep_hydrolase_composite"/>
</dbReference>
<evidence type="ECO:0000256" key="2">
    <source>
        <dbReference type="ARBA" id="ARBA00022801"/>
    </source>
</evidence>
<dbReference type="PANTHER" id="PTHR43794">
    <property type="entry name" value="AMINOHYDROLASE SSNA-RELATED"/>
    <property type="match status" value="1"/>
</dbReference>
<keyword evidence="5" id="KW-1185">Reference proteome</keyword>
<dbReference type="Gene3D" id="3.20.20.140">
    <property type="entry name" value="Metal-dependent hydrolases"/>
    <property type="match status" value="1"/>
</dbReference>
<dbReference type="InterPro" id="IPR032466">
    <property type="entry name" value="Metal_Hydrolase"/>
</dbReference>
<proteinExistence type="inferred from homology"/>
<gene>
    <name evidence="4" type="ORF">DFP88_10124</name>
</gene>
<dbReference type="RefSeq" id="WP_110812433.1">
    <property type="nucleotide sequence ID" value="NZ_QJTE01000001.1"/>
</dbReference>
<dbReference type="Proteomes" id="UP000248311">
    <property type="component" value="Unassembled WGS sequence"/>
</dbReference>
<dbReference type="EMBL" id="QJTE01000001">
    <property type="protein sequence ID" value="PYE85360.1"/>
    <property type="molecule type" value="Genomic_DNA"/>
</dbReference>
<organism evidence="4 5">
    <name type="scientific">Pseudoroseicyclus aestuarii</name>
    <dbReference type="NCBI Taxonomy" id="1795041"/>
    <lineage>
        <taxon>Bacteria</taxon>
        <taxon>Pseudomonadati</taxon>
        <taxon>Pseudomonadota</taxon>
        <taxon>Alphaproteobacteria</taxon>
        <taxon>Rhodobacterales</taxon>
        <taxon>Paracoccaceae</taxon>
        <taxon>Pseudoroseicyclus</taxon>
    </lineage>
</organism>
<dbReference type="InterPro" id="IPR006680">
    <property type="entry name" value="Amidohydro-rel"/>
</dbReference>
<feature type="domain" description="Amidohydrolase-related" evidence="3">
    <location>
        <begin position="55"/>
        <end position="402"/>
    </location>
</feature>
<dbReference type="CDD" id="cd01298">
    <property type="entry name" value="ATZ_TRZ_like"/>
    <property type="match status" value="1"/>
</dbReference>
<accession>A0A318SU10</accession>
<dbReference type="Pfam" id="PF01979">
    <property type="entry name" value="Amidohydro_1"/>
    <property type="match status" value="1"/>
</dbReference>
<dbReference type="Gene3D" id="2.30.40.10">
    <property type="entry name" value="Urease, subunit C, domain 1"/>
    <property type="match status" value="1"/>
</dbReference>
<evidence type="ECO:0000259" key="3">
    <source>
        <dbReference type="Pfam" id="PF01979"/>
    </source>
</evidence>
<protein>
    <submittedName>
        <fullName evidence="4">Cytosine/adenosine deaminase-related metal-dependent hydrolase</fullName>
    </submittedName>
</protein>
<evidence type="ECO:0000256" key="1">
    <source>
        <dbReference type="ARBA" id="ARBA00006745"/>
    </source>
</evidence>
<sequence length="442" mass="46843">MSLTLTNARLLTMAGGDLGEIAKGWIRIEGETIAALGEGEPPEGVGERLDMHGDLVMPGLVNPHGHLAMTLFRGLGEEVDDRLFRYILPLERGLMDGEAVRAGTRLALLESIRGGTTTLADMYYFEEAVAEEVETAGLRAVLGQTIADFDAPDHAGIDEGFARADALAAGWAGHPLITPSIAPHAPYSTGLEVMTRVARWSDRTGLPVQMHLAETRPEVDWARREHGATTVEVTRRAGLLRPDLIAAHLMYPTEADMDLLAEAGVGVAHCARANGKAGRGIAPVTALRARGVPVGIATDGAMSGNTLDLFSQFAPATMFQKIAGGSRALLPPREVLRMATLEGAQVLGLEDRIGSLEPGKQADLIRVSLSDPRQQPLYDLAATLVFSTLPGDVVSSMVAGRWLMKDRTVGTLDAADILAGAGAVADRFRARIARIDMGTGAA</sequence>
<keyword evidence="2 4" id="KW-0378">Hydrolase</keyword>
<evidence type="ECO:0000313" key="5">
    <source>
        <dbReference type="Proteomes" id="UP000248311"/>
    </source>
</evidence>
<evidence type="ECO:0000313" key="4">
    <source>
        <dbReference type="EMBL" id="PYE85360.1"/>
    </source>
</evidence>
<dbReference type="SUPFAM" id="SSF51338">
    <property type="entry name" value="Composite domain of metallo-dependent hydrolases"/>
    <property type="match status" value="2"/>
</dbReference>
<dbReference type="PANTHER" id="PTHR43794:SF11">
    <property type="entry name" value="AMIDOHYDROLASE-RELATED DOMAIN-CONTAINING PROTEIN"/>
    <property type="match status" value="1"/>
</dbReference>
<dbReference type="InterPro" id="IPR050287">
    <property type="entry name" value="MTA/SAH_deaminase"/>
</dbReference>
<dbReference type="GO" id="GO:0016810">
    <property type="term" value="F:hydrolase activity, acting on carbon-nitrogen (but not peptide) bonds"/>
    <property type="evidence" value="ECO:0007669"/>
    <property type="project" value="InterPro"/>
</dbReference>
<dbReference type="AlphaFoldDB" id="A0A318SU10"/>
<reference evidence="4 5" key="1">
    <citation type="submission" date="2018-06" db="EMBL/GenBank/DDBJ databases">
        <title>Genomic Encyclopedia of Type Strains, Phase III (KMG-III): the genomes of soil and plant-associated and newly described type strains.</title>
        <authorList>
            <person name="Whitman W."/>
        </authorList>
    </citation>
    <scope>NUCLEOTIDE SEQUENCE [LARGE SCALE GENOMIC DNA]</scope>
    <source>
        <strain evidence="4 5">CECT 9025</strain>
    </source>
</reference>
<name>A0A318SU10_9RHOB</name>
<dbReference type="SUPFAM" id="SSF51556">
    <property type="entry name" value="Metallo-dependent hydrolases"/>
    <property type="match status" value="1"/>
</dbReference>
<comment type="similarity">
    <text evidence="1">Belongs to the metallo-dependent hydrolases superfamily. ATZ/TRZ family.</text>
</comment>
<comment type="caution">
    <text evidence="4">The sequence shown here is derived from an EMBL/GenBank/DDBJ whole genome shotgun (WGS) entry which is preliminary data.</text>
</comment>
<dbReference type="OrthoDB" id="9796020at2"/>